<dbReference type="EMBL" id="DWZE01000069">
    <property type="protein sequence ID" value="HJA83524.1"/>
    <property type="molecule type" value="Genomic_DNA"/>
</dbReference>
<dbReference type="InterPro" id="IPR001173">
    <property type="entry name" value="Glyco_trans_2-like"/>
</dbReference>
<evidence type="ECO:0000313" key="5">
    <source>
        <dbReference type="EMBL" id="HJA83524.1"/>
    </source>
</evidence>
<dbReference type="InterPro" id="IPR029044">
    <property type="entry name" value="Nucleotide-diphossugar_trans"/>
</dbReference>
<evidence type="ECO:0000313" key="6">
    <source>
        <dbReference type="Proteomes" id="UP000823860"/>
    </source>
</evidence>
<dbReference type="Proteomes" id="UP000823860">
    <property type="component" value="Unassembled WGS sequence"/>
</dbReference>
<keyword evidence="3" id="KW-0808">Transferase</keyword>
<comment type="similarity">
    <text evidence="1">Belongs to the glycosyltransferase 2 family.</text>
</comment>
<evidence type="ECO:0000256" key="3">
    <source>
        <dbReference type="ARBA" id="ARBA00022679"/>
    </source>
</evidence>
<proteinExistence type="inferred from homology"/>
<evidence type="ECO:0000259" key="4">
    <source>
        <dbReference type="Pfam" id="PF00535"/>
    </source>
</evidence>
<keyword evidence="2" id="KW-0328">Glycosyltransferase</keyword>
<organism evidence="5 6">
    <name type="scientific">Candidatus Bacteroides intestinavium</name>
    <dbReference type="NCBI Taxonomy" id="2838469"/>
    <lineage>
        <taxon>Bacteria</taxon>
        <taxon>Pseudomonadati</taxon>
        <taxon>Bacteroidota</taxon>
        <taxon>Bacteroidia</taxon>
        <taxon>Bacteroidales</taxon>
        <taxon>Bacteroidaceae</taxon>
        <taxon>Bacteroides</taxon>
    </lineage>
</organism>
<comment type="caution">
    <text evidence="5">The sequence shown here is derived from an EMBL/GenBank/DDBJ whole genome shotgun (WGS) entry which is preliminary data.</text>
</comment>
<dbReference type="PANTHER" id="PTHR43179:SF12">
    <property type="entry name" value="GALACTOFURANOSYLTRANSFERASE GLFT2"/>
    <property type="match status" value="1"/>
</dbReference>
<dbReference type="CDD" id="cd04185">
    <property type="entry name" value="GT_2_like_b"/>
    <property type="match status" value="1"/>
</dbReference>
<name>A0A9D2KTU5_9BACE</name>
<feature type="domain" description="Glycosyltransferase 2-like" evidence="4">
    <location>
        <begin position="6"/>
        <end position="125"/>
    </location>
</feature>
<dbReference type="PANTHER" id="PTHR43179">
    <property type="entry name" value="RHAMNOSYLTRANSFERASE WBBL"/>
    <property type="match status" value="1"/>
</dbReference>
<dbReference type="AlphaFoldDB" id="A0A9D2KTU5"/>
<sequence length="317" mass="35648">MKINCVVVTYNRLSLLKECLAALESQTYAPNQIVIIDNCSTDGTEAFLRGLPEGKYYVVRTERNLGGAGGFSLGLKTAVAAGCDFAWLMDDDTIPEPTALEELVKVASADPGAGFVCSRVDWTDGMPHVMNKAALICDKRGNPLPLQEAGQPASRCRLCSFVSVLVNADAVRKVGLPVKEFFIWCDDIEYTLRISDAGYPCYFAPQSVAVHKTASNYSPAIHEVPASLAWRFYYQARNRCYMKRRKTRNKLIFFVSVWNMYRIYKQRIRRRKDKAEQKAFLDAVRRGCKDGLTFCPEIEYLPPLNEHDCPETALEKA</sequence>
<reference evidence="5" key="2">
    <citation type="submission" date="2021-04" db="EMBL/GenBank/DDBJ databases">
        <authorList>
            <person name="Gilroy R."/>
        </authorList>
    </citation>
    <scope>NUCLEOTIDE SEQUENCE</scope>
    <source>
        <strain evidence="5">ChiHecec1B25-7008</strain>
    </source>
</reference>
<reference evidence="5" key="1">
    <citation type="journal article" date="2021" name="PeerJ">
        <title>Extensive microbial diversity within the chicken gut microbiome revealed by metagenomics and culture.</title>
        <authorList>
            <person name="Gilroy R."/>
            <person name="Ravi A."/>
            <person name="Getino M."/>
            <person name="Pursley I."/>
            <person name="Horton D.L."/>
            <person name="Alikhan N.F."/>
            <person name="Baker D."/>
            <person name="Gharbi K."/>
            <person name="Hall N."/>
            <person name="Watson M."/>
            <person name="Adriaenssens E.M."/>
            <person name="Foster-Nyarko E."/>
            <person name="Jarju S."/>
            <person name="Secka A."/>
            <person name="Antonio M."/>
            <person name="Oren A."/>
            <person name="Chaudhuri R.R."/>
            <person name="La Ragione R."/>
            <person name="Hildebrand F."/>
            <person name="Pallen M.J."/>
        </authorList>
    </citation>
    <scope>NUCLEOTIDE SEQUENCE</scope>
    <source>
        <strain evidence="5">ChiHecec1B25-7008</strain>
    </source>
</reference>
<gene>
    <name evidence="5" type="ORF">H9785_06125</name>
</gene>
<evidence type="ECO:0000256" key="1">
    <source>
        <dbReference type="ARBA" id="ARBA00006739"/>
    </source>
</evidence>
<accession>A0A9D2KTU5</accession>
<dbReference type="Gene3D" id="3.90.550.10">
    <property type="entry name" value="Spore Coat Polysaccharide Biosynthesis Protein SpsA, Chain A"/>
    <property type="match status" value="1"/>
</dbReference>
<protein>
    <submittedName>
        <fullName evidence="5">Glycosyltransferase family 2 protein</fullName>
    </submittedName>
</protein>
<evidence type="ECO:0000256" key="2">
    <source>
        <dbReference type="ARBA" id="ARBA00022676"/>
    </source>
</evidence>
<dbReference type="SUPFAM" id="SSF53448">
    <property type="entry name" value="Nucleotide-diphospho-sugar transferases"/>
    <property type="match status" value="1"/>
</dbReference>
<dbReference type="Pfam" id="PF00535">
    <property type="entry name" value="Glycos_transf_2"/>
    <property type="match status" value="1"/>
</dbReference>
<dbReference type="GO" id="GO:0016757">
    <property type="term" value="F:glycosyltransferase activity"/>
    <property type="evidence" value="ECO:0007669"/>
    <property type="project" value="UniProtKB-KW"/>
</dbReference>